<sequence length="192" mass="22637">MSFSSLKFNKTINLIPFQLKNLFLIVTSISICIFSCNSNTTKEKESYLRWVGDIEYDEETDNSDFKLCYADKDIRQYFNFSKGVQYKGEKPAIVQYFNKNYKPVSSKKSGLLRIRFVVNCKGETGRFRIMSMNAEYQPMEFEPQISNQLLDLTKKMDGWLPIEMDQMDNMSLDYYQYLIFKIQNGKIIEIMP</sequence>
<reference evidence="2" key="1">
    <citation type="submission" date="2017-04" db="EMBL/GenBank/DDBJ databases">
        <authorList>
            <person name="Varghese N."/>
            <person name="Submissions S."/>
        </authorList>
    </citation>
    <scope>NUCLEOTIDE SEQUENCE [LARGE SCALE GENOMIC DNA]</scope>
    <source>
        <strain evidence="2">DSM 4125</strain>
    </source>
</reference>
<protein>
    <submittedName>
        <fullName evidence="1">Uncharacterized protein</fullName>
    </submittedName>
</protein>
<accession>A0A1X7K4D5</accession>
<keyword evidence="2" id="KW-1185">Reference proteome</keyword>
<dbReference type="Proteomes" id="UP000193804">
    <property type="component" value="Unassembled WGS sequence"/>
</dbReference>
<name>A0A1X7K4D5_9BACT</name>
<evidence type="ECO:0000313" key="2">
    <source>
        <dbReference type="Proteomes" id="UP000193804"/>
    </source>
</evidence>
<dbReference type="STRING" id="1028.SAMN05661096_02366"/>
<evidence type="ECO:0000313" key="1">
    <source>
        <dbReference type="EMBL" id="SMG35650.1"/>
    </source>
</evidence>
<dbReference type="EMBL" id="FXAW01000004">
    <property type="protein sequence ID" value="SMG35650.1"/>
    <property type="molecule type" value="Genomic_DNA"/>
</dbReference>
<dbReference type="AlphaFoldDB" id="A0A1X7K4D5"/>
<gene>
    <name evidence="1" type="ORF">SAMN05661096_02366</name>
</gene>
<organism evidence="1 2">
    <name type="scientific">Marivirga sericea</name>
    <dbReference type="NCBI Taxonomy" id="1028"/>
    <lineage>
        <taxon>Bacteria</taxon>
        <taxon>Pseudomonadati</taxon>
        <taxon>Bacteroidota</taxon>
        <taxon>Cytophagia</taxon>
        <taxon>Cytophagales</taxon>
        <taxon>Marivirgaceae</taxon>
        <taxon>Marivirga</taxon>
    </lineage>
</organism>
<proteinExistence type="predicted"/>